<gene>
    <name evidence="1" type="ORF">EHP00_2332</name>
</gene>
<dbReference type="VEuPathDB" id="MicrosporidiaDB:EHP00_2332"/>
<evidence type="ECO:0000313" key="1">
    <source>
        <dbReference type="EMBL" id="OQS54775.1"/>
    </source>
</evidence>
<reference evidence="1 2" key="1">
    <citation type="journal article" date="2017" name="Environ. Microbiol.">
        <title>Decay of the glycolytic pathway and adaptation to intranuclear parasitism within Enterocytozoonidae microsporidia.</title>
        <authorList>
            <person name="Wiredu Boakye D."/>
            <person name="Jaroenlak P."/>
            <person name="Prachumwat A."/>
            <person name="Williams T.A."/>
            <person name="Bateman K.S."/>
            <person name="Itsathitphaisarn O."/>
            <person name="Sritunyalucksana K."/>
            <person name="Paszkiewicz K.H."/>
            <person name="Moore K.A."/>
            <person name="Stentiford G.D."/>
            <person name="Williams B.A."/>
        </authorList>
    </citation>
    <scope>NUCLEOTIDE SEQUENCE [LARGE SCALE GENOMIC DNA]</scope>
    <source>
        <strain evidence="1 2">TH1</strain>
    </source>
</reference>
<evidence type="ECO:0000313" key="2">
    <source>
        <dbReference type="Proteomes" id="UP000192758"/>
    </source>
</evidence>
<name>A0A1W0E6B1_9MICR</name>
<proteinExistence type="predicted"/>
<protein>
    <submittedName>
        <fullName evidence="1">Uncharacterized protein</fullName>
    </submittedName>
</protein>
<comment type="caution">
    <text evidence="1">The sequence shown here is derived from an EMBL/GenBank/DDBJ whole genome shotgun (WGS) entry which is preliminary data.</text>
</comment>
<sequence length="252" mass="29363">MLSFFHILNISCAFDETDLIFEKIDQPPSDRLLDKIESERRHKKRNHFRSLQLANADIYNADMLFSSQSNSSDNFYVNDNYVVTDSKIQSIESSSTDQHLADKISTSKDKKHSEEIVLNNIGNICSKDNSNTSNDTNYITDDNSNDNSNDITDDTAIDYLNNDLIRYNDNNTNFIMLFYYKQLKYIKEKIKKVKTVFSRIIDKIRNKPNKNTNNTIEDKDKIIDKLVEMLSTIENTNTTNKINKKNKKKQKE</sequence>
<organism evidence="1 2">
    <name type="scientific">Ecytonucleospora hepatopenaei</name>
    <dbReference type="NCBI Taxonomy" id="646526"/>
    <lineage>
        <taxon>Eukaryota</taxon>
        <taxon>Fungi</taxon>
        <taxon>Fungi incertae sedis</taxon>
        <taxon>Microsporidia</taxon>
        <taxon>Enterocytozoonidae</taxon>
        <taxon>Ecytonucleospora</taxon>
    </lineage>
</organism>
<accession>A0A1W0E6B1</accession>
<dbReference type="EMBL" id="MNPJ01000017">
    <property type="protein sequence ID" value="OQS54775.1"/>
    <property type="molecule type" value="Genomic_DNA"/>
</dbReference>
<dbReference type="Proteomes" id="UP000192758">
    <property type="component" value="Unassembled WGS sequence"/>
</dbReference>
<dbReference type="AlphaFoldDB" id="A0A1W0E6B1"/>
<keyword evidence="2" id="KW-1185">Reference proteome</keyword>